<dbReference type="PANTHER" id="PTHR43065:SF46">
    <property type="entry name" value="C4-DICARBOXYLATE TRANSPORT SENSOR PROTEIN DCTB"/>
    <property type="match status" value="1"/>
</dbReference>
<keyword evidence="8" id="KW-0812">Transmembrane</keyword>
<evidence type="ECO:0000313" key="10">
    <source>
        <dbReference type="EMBL" id="MDN5211063.1"/>
    </source>
</evidence>
<name>A0ABT8L045_9BACT</name>
<dbReference type="InterPro" id="IPR005467">
    <property type="entry name" value="His_kinase_dom"/>
</dbReference>
<reference evidence="10" key="1">
    <citation type="submission" date="2023-06" db="EMBL/GenBank/DDBJ databases">
        <title>Genomic of Agaribacillus aureum.</title>
        <authorList>
            <person name="Wang G."/>
        </authorList>
    </citation>
    <scope>NUCLEOTIDE SEQUENCE</scope>
    <source>
        <strain evidence="10">BMA12</strain>
    </source>
</reference>
<feature type="transmembrane region" description="Helical" evidence="8">
    <location>
        <begin position="37"/>
        <end position="55"/>
    </location>
</feature>
<dbReference type="RefSeq" id="WP_346756399.1">
    <property type="nucleotide sequence ID" value="NZ_JAUJEB010000001.1"/>
</dbReference>
<dbReference type="Pfam" id="PF02518">
    <property type="entry name" value="HATPase_c"/>
    <property type="match status" value="1"/>
</dbReference>
<dbReference type="InterPro" id="IPR036890">
    <property type="entry name" value="HATPase_C_sf"/>
</dbReference>
<dbReference type="PROSITE" id="PS50109">
    <property type="entry name" value="HIS_KIN"/>
    <property type="match status" value="1"/>
</dbReference>
<keyword evidence="4" id="KW-0547">Nucleotide-binding</keyword>
<dbReference type="SUPFAM" id="SSF55874">
    <property type="entry name" value="ATPase domain of HSP90 chaperone/DNA topoisomerase II/histidine kinase"/>
    <property type="match status" value="1"/>
</dbReference>
<evidence type="ECO:0000256" key="7">
    <source>
        <dbReference type="ARBA" id="ARBA00023012"/>
    </source>
</evidence>
<proteinExistence type="predicted"/>
<evidence type="ECO:0000256" key="1">
    <source>
        <dbReference type="ARBA" id="ARBA00000085"/>
    </source>
</evidence>
<accession>A0ABT8L045</accession>
<evidence type="ECO:0000256" key="8">
    <source>
        <dbReference type="SAM" id="Phobius"/>
    </source>
</evidence>
<evidence type="ECO:0000259" key="9">
    <source>
        <dbReference type="PROSITE" id="PS50109"/>
    </source>
</evidence>
<feature type="domain" description="Histidine kinase" evidence="9">
    <location>
        <begin position="230"/>
        <end position="448"/>
    </location>
</feature>
<comment type="catalytic activity">
    <reaction evidence="1">
        <text>ATP + protein L-histidine = ADP + protein N-phospho-L-histidine.</text>
        <dbReference type="EC" id="2.7.13.3"/>
    </reaction>
</comment>
<evidence type="ECO:0000256" key="5">
    <source>
        <dbReference type="ARBA" id="ARBA00022777"/>
    </source>
</evidence>
<dbReference type="Gene3D" id="3.30.565.10">
    <property type="entry name" value="Histidine kinase-like ATPase, C-terminal domain"/>
    <property type="match status" value="1"/>
</dbReference>
<dbReference type="EC" id="2.7.13.3" evidence="2"/>
<keyword evidence="3" id="KW-0808">Transferase</keyword>
<dbReference type="GO" id="GO:0005524">
    <property type="term" value="F:ATP binding"/>
    <property type="evidence" value="ECO:0007669"/>
    <property type="project" value="UniProtKB-KW"/>
</dbReference>
<keyword evidence="8" id="KW-1133">Transmembrane helix</keyword>
<evidence type="ECO:0000256" key="3">
    <source>
        <dbReference type="ARBA" id="ARBA00022679"/>
    </source>
</evidence>
<keyword evidence="8" id="KW-0472">Membrane</keyword>
<comment type="caution">
    <text evidence="10">The sequence shown here is derived from an EMBL/GenBank/DDBJ whole genome shotgun (WGS) entry which is preliminary data.</text>
</comment>
<keyword evidence="7" id="KW-0902">Two-component regulatory system</keyword>
<dbReference type="SMART" id="SM00387">
    <property type="entry name" value="HATPase_c"/>
    <property type="match status" value="1"/>
</dbReference>
<keyword evidence="5" id="KW-0418">Kinase</keyword>
<dbReference type="InterPro" id="IPR004358">
    <property type="entry name" value="Sig_transdc_His_kin-like_C"/>
</dbReference>
<evidence type="ECO:0000313" key="11">
    <source>
        <dbReference type="Proteomes" id="UP001172083"/>
    </source>
</evidence>
<sequence>MIYKNFKVNVVLRVLLICIFIGLLMYFLLVDERYLRSVYLAVFLILSVLELFWYIDKSNRDFSSFLLALLQNDFSTTFSGKSKGRSFARLYDAYNQITQKFKDINADKELQHQYLLMLIKHINIGIISFDEKGHVLLINNAFKEIVDKPFINNIKVLERVSPVLYHAINDIQPGRQQLVKLALHHKIKEFAVEASEFKVGSSAYKLVSLQNIAHQLDENETMAWQKLIRVLTHEIMNSVTPITSLTDTLHHIVRQKLEKNEVIDALTLEKVNNGLMVINDRSKGLVNFTEAYKNLTRIPAPAFKKVSVSNLQQQLSLLFKPKLAESNINFEVTEVDTTPEILADPELLSQVLINLLKNAMEAVANQKNPLISISTQSHGEKSVVIKVRDNGPGIPPEILENIFIPFFTTKEGGSGIGLSVCRQIIQLHKGVLTVDTKPGVGTVFTIMI</sequence>
<protein>
    <recommendedName>
        <fullName evidence="2">histidine kinase</fullName>
        <ecNumber evidence="2">2.7.13.3</ecNumber>
    </recommendedName>
</protein>
<gene>
    <name evidence="10" type="ORF">QQ020_03350</name>
</gene>
<keyword evidence="11" id="KW-1185">Reference proteome</keyword>
<evidence type="ECO:0000256" key="2">
    <source>
        <dbReference type="ARBA" id="ARBA00012438"/>
    </source>
</evidence>
<organism evidence="10 11">
    <name type="scientific">Agaribacillus aureus</name>
    <dbReference type="NCBI Taxonomy" id="3051825"/>
    <lineage>
        <taxon>Bacteria</taxon>
        <taxon>Pseudomonadati</taxon>
        <taxon>Bacteroidota</taxon>
        <taxon>Cytophagia</taxon>
        <taxon>Cytophagales</taxon>
        <taxon>Splendidivirgaceae</taxon>
        <taxon>Agaribacillus</taxon>
    </lineage>
</organism>
<dbReference type="Proteomes" id="UP001172083">
    <property type="component" value="Unassembled WGS sequence"/>
</dbReference>
<dbReference type="InterPro" id="IPR003594">
    <property type="entry name" value="HATPase_dom"/>
</dbReference>
<evidence type="ECO:0000256" key="4">
    <source>
        <dbReference type="ARBA" id="ARBA00022741"/>
    </source>
</evidence>
<dbReference type="EMBL" id="JAUJEB010000001">
    <property type="protein sequence ID" value="MDN5211063.1"/>
    <property type="molecule type" value="Genomic_DNA"/>
</dbReference>
<keyword evidence="6 10" id="KW-0067">ATP-binding</keyword>
<feature type="transmembrane region" description="Helical" evidence="8">
    <location>
        <begin position="12"/>
        <end position="30"/>
    </location>
</feature>
<dbReference type="PRINTS" id="PR00344">
    <property type="entry name" value="BCTRLSENSOR"/>
</dbReference>
<evidence type="ECO:0000256" key="6">
    <source>
        <dbReference type="ARBA" id="ARBA00022840"/>
    </source>
</evidence>
<dbReference type="PANTHER" id="PTHR43065">
    <property type="entry name" value="SENSOR HISTIDINE KINASE"/>
    <property type="match status" value="1"/>
</dbReference>